<comment type="catalytic activity">
    <reaction evidence="8">
        <text>alpha-D-glucose 1-phosphate + UTP + H(+) = UDP-alpha-D-glucose + diphosphate</text>
        <dbReference type="Rhea" id="RHEA:19889"/>
        <dbReference type="ChEBI" id="CHEBI:15378"/>
        <dbReference type="ChEBI" id="CHEBI:33019"/>
        <dbReference type="ChEBI" id="CHEBI:46398"/>
        <dbReference type="ChEBI" id="CHEBI:58601"/>
        <dbReference type="ChEBI" id="CHEBI:58885"/>
        <dbReference type="EC" id="2.7.7.9"/>
    </reaction>
    <physiologicalReaction direction="left-to-right" evidence="8">
        <dbReference type="Rhea" id="RHEA:19890"/>
    </physiologicalReaction>
</comment>
<dbReference type="EC" id="2.7.7.9" evidence="3"/>
<evidence type="ECO:0000256" key="4">
    <source>
        <dbReference type="ARBA" id="ARBA00019048"/>
    </source>
</evidence>
<dbReference type="AlphaFoldDB" id="A0A183B5Q1"/>
<dbReference type="Pfam" id="PF01704">
    <property type="entry name" value="UDPGP"/>
    <property type="match status" value="1"/>
</dbReference>
<dbReference type="PANTHER" id="PTHR43511">
    <property type="match status" value="1"/>
</dbReference>
<comment type="subunit">
    <text evidence="2">Homooctamer.</text>
</comment>
<evidence type="ECO:0000256" key="5">
    <source>
        <dbReference type="ARBA" id="ARBA00022679"/>
    </source>
</evidence>
<reference evidence="11" key="1">
    <citation type="submission" date="2016-06" db="UniProtKB">
        <authorList>
            <consortium name="WormBaseParasite"/>
        </authorList>
    </citation>
    <scope>IDENTIFICATION</scope>
</reference>
<dbReference type="GO" id="GO:0003983">
    <property type="term" value="F:UTP:glucose-1-phosphate uridylyltransferase activity"/>
    <property type="evidence" value="ECO:0007669"/>
    <property type="project" value="UniProtKB-EC"/>
</dbReference>
<dbReference type="InterPro" id="IPR002618">
    <property type="entry name" value="UDPGP_fam"/>
</dbReference>
<evidence type="ECO:0000256" key="3">
    <source>
        <dbReference type="ARBA" id="ARBA00012415"/>
    </source>
</evidence>
<accession>A0A183B5Q1</accession>
<protein>
    <recommendedName>
        <fullName evidence="4">UTP--glucose-1-phosphate uridylyltransferase</fullName>
        <ecNumber evidence="3">2.7.7.9</ecNumber>
    </recommendedName>
</protein>
<dbReference type="InterPro" id="IPR016267">
    <property type="entry name" value="UDPGP_trans"/>
</dbReference>
<keyword evidence="5" id="KW-0808">Transferase</keyword>
<dbReference type="InterPro" id="IPR029044">
    <property type="entry name" value="Nucleotide-diphossugar_trans"/>
</dbReference>
<name>A0A183B5Q1_9TREM</name>
<gene>
    <name evidence="9" type="ORF">ECPE_LOCUS14536</name>
</gene>
<evidence type="ECO:0000256" key="6">
    <source>
        <dbReference type="ARBA" id="ARBA00022695"/>
    </source>
</evidence>
<evidence type="ECO:0000256" key="2">
    <source>
        <dbReference type="ARBA" id="ARBA00011823"/>
    </source>
</evidence>
<organism evidence="11">
    <name type="scientific">Echinostoma caproni</name>
    <dbReference type="NCBI Taxonomy" id="27848"/>
    <lineage>
        <taxon>Eukaryota</taxon>
        <taxon>Metazoa</taxon>
        <taxon>Spiralia</taxon>
        <taxon>Lophotrochozoa</taxon>
        <taxon>Platyhelminthes</taxon>
        <taxon>Trematoda</taxon>
        <taxon>Digenea</taxon>
        <taxon>Plagiorchiida</taxon>
        <taxon>Echinostomata</taxon>
        <taxon>Echinostomatoidea</taxon>
        <taxon>Echinostomatidae</taxon>
        <taxon>Echinostoma</taxon>
    </lineage>
</organism>
<evidence type="ECO:0000313" key="11">
    <source>
        <dbReference type="WBParaSite" id="ECPE_0001457601-mRNA-1"/>
    </source>
</evidence>
<dbReference type="GO" id="GO:0005978">
    <property type="term" value="P:glycogen biosynthetic process"/>
    <property type="evidence" value="ECO:0007669"/>
    <property type="project" value="UniProtKB-UniPathway"/>
</dbReference>
<dbReference type="GO" id="GO:0006011">
    <property type="term" value="P:UDP-alpha-D-glucose metabolic process"/>
    <property type="evidence" value="ECO:0007669"/>
    <property type="project" value="InterPro"/>
</dbReference>
<evidence type="ECO:0000256" key="7">
    <source>
        <dbReference type="ARBA" id="ARBA00023579"/>
    </source>
</evidence>
<reference evidence="9 10" key="2">
    <citation type="submission" date="2018-11" db="EMBL/GenBank/DDBJ databases">
        <authorList>
            <consortium name="Pathogen Informatics"/>
        </authorList>
    </citation>
    <scope>NUCLEOTIDE SEQUENCE [LARGE SCALE GENOMIC DNA]</scope>
    <source>
        <strain evidence="9 10">Egypt</strain>
    </source>
</reference>
<comment type="similarity">
    <text evidence="1">Belongs to the UDPGP type 1 family.</text>
</comment>
<keyword evidence="10" id="KW-1185">Reference proteome</keyword>
<dbReference type="SUPFAM" id="SSF53448">
    <property type="entry name" value="Nucleotide-diphospho-sugar transferases"/>
    <property type="match status" value="1"/>
</dbReference>
<dbReference type="EMBL" id="UZAN01057822">
    <property type="protein sequence ID" value="VDP91808.1"/>
    <property type="molecule type" value="Genomic_DNA"/>
</dbReference>
<sequence>MEDWHQLGAAKLFKELTLKDAEKALTDDINRLVDTIPPNDIEEKNNFRTQMDGFQQLFQRYLHSTSEAFDWKKMEPVPPECMKAYSKLTTPSDRETIQKQLNKLVVVKLNGGLGTTMGCTGPKSLISVRNDLTFLDLNVQQIEVLNNNYGANIPLVLMNSFNTNADTEKVLRKYQQVNVEIVTFMQSM</sequence>
<keyword evidence="6" id="KW-0548">Nucleotidyltransferase</keyword>
<proteinExistence type="inferred from homology"/>
<evidence type="ECO:0000313" key="10">
    <source>
        <dbReference type="Proteomes" id="UP000272942"/>
    </source>
</evidence>
<comment type="function">
    <text evidence="7">UTP--glucose-1-phosphate uridylyltransferase catalyzing the conversion of glucose-1-phosphate into UDP-glucose, a crucial precursor for the production of glycogen.</text>
</comment>
<dbReference type="UniPathway" id="UPA00164"/>
<dbReference type="Proteomes" id="UP000272942">
    <property type="component" value="Unassembled WGS sequence"/>
</dbReference>
<evidence type="ECO:0000256" key="8">
    <source>
        <dbReference type="ARBA" id="ARBA00047432"/>
    </source>
</evidence>
<evidence type="ECO:0000256" key="1">
    <source>
        <dbReference type="ARBA" id="ARBA00010401"/>
    </source>
</evidence>
<dbReference type="OrthoDB" id="932129at2759"/>
<dbReference type="WBParaSite" id="ECPE_0001457601-mRNA-1">
    <property type="protein sequence ID" value="ECPE_0001457601-mRNA-1"/>
    <property type="gene ID" value="ECPE_0001457601"/>
</dbReference>
<dbReference type="Gene3D" id="3.90.550.10">
    <property type="entry name" value="Spore Coat Polysaccharide Biosynthesis Protein SpsA, Chain A"/>
    <property type="match status" value="1"/>
</dbReference>
<evidence type="ECO:0000313" key="9">
    <source>
        <dbReference type="EMBL" id="VDP91808.1"/>
    </source>
</evidence>